<comment type="caution">
    <text evidence="6">The sequence shown here is derived from an EMBL/GenBank/DDBJ whole genome shotgun (WGS) entry which is preliminary data.</text>
</comment>
<gene>
    <name evidence="6" type="ORF">D1632_17150</name>
</gene>
<protein>
    <recommendedName>
        <fullName evidence="5">Cytochrome c domain-containing protein</fullName>
    </recommendedName>
</protein>
<evidence type="ECO:0000313" key="6">
    <source>
        <dbReference type="EMBL" id="RMZ58027.1"/>
    </source>
</evidence>
<keyword evidence="3 4" id="KW-0408">Iron</keyword>
<evidence type="ECO:0000256" key="1">
    <source>
        <dbReference type="ARBA" id="ARBA00022617"/>
    </source>
</evidence>
<evidence type="ECO:0000313" key="7">
    <source>
        <dbReference type="Proteomes" id="UP000267524"/>
    </source>
</evidence>
<organism evidence="6 7">
    <name type="scientific">Chryseobacterium nematophagum</name>
    <dbReference type="NCBI Taxonomy" id="2305228"/>
    <lineage>
        <taxon>Bacteria</taxon>
        <taxon>Pseudomonadati</taxon>
        <taxon>Bacteroidota</taxon>
        <taxon>Flavobacteriia</taxon>
        <taxon>Flavobacteriales</taxon>
        <taxon>Weeksellaceae</taxon>
        <taxon>Chryseobacterium group</taxon>
        <taxon>Chryseobacterium</taxon>
    </lineage>
</organism>
<feature type="domain" description="Cytochrome c" evidence="5">
    <location>
        <begin position="49"/>
        <end position="126"/>
    </location>
</feature>
<dbReference type="GO" id="GO:0046872">
    <property type="term" value="F:metal ion binding"/>
    <property type="evidence" value="ECO:0007669"/>
    <property type="project" value="UniProtKB-KW"/>
</dbReference>
<name>A0A3M7L613_9FLAO</name>
<evidence type="ECO:0000259" key="5">
    <source>
        <dbReference type="PROSITE" id="PS51007"/>
    </source>
</evidence>
<dbReference type="PROSITE" id="PS51007">
    <property type="entry name" value="CYTC"/>
    <property type="match status" value="1"/>
</dbReference>
<evidence type="ECO:0000256" key="2">
    <source>
        <dbReference type="ARBA" id="ARBA00022723"/>
    </source>
</evidence>
<dbReference type="Proteomes" id="UP000267524">
    <property type="component" value="Unassembled WGS sequence"/>
</dbReference>
<evidence type="ECO:0000256" key="4">
    <source>
        <dbReference type="PROSITE-ProRule" id="PRU00433"/>
    </source>
</evidence>
<keyword evidence="2 4" id="KW-0479">Metal-binding</keyword>
<sequence length="129" mass="14410">MGLIFIEFFRMKKLAFIFLSIVLVIVVACDSRTYDEVSDNTPITVEVVRYQQEIKPIIDANCVGCHSPGGPASFQPLTNYEQVRNNISGILNRIQRPNGDGLKMPQGGSLSANQINLFMKWQADGFVEN</sequence>
<keyword evidence="1 4" id="KW-0349">Heme</keyword>
<dbReference type="AlphaFoldDB" id="A0A3M7L613"/>
<dbReference type="EMBL" id="QWIV01000015">
    <property type="protein sequence ID" value="RMZ58027.1"/>
    <property type="molecule type" value="Genomic_DNA"/>
</dbReference>
<dbReference type="GO" id="GO:0020037">
    <property type="term" value="F:heme binding"/>
    <property type="evidence" value="ECO:0007669"/>
    <property type="project" value="InterPro"/>
</dbReference>
<proteinExistence type="predicted"/>
<accession>A0A3M7L613</accession>
<dbReference type="InterPro" id="IPR036909">
    <property type="entry name" value="Cyt_c-like_dom_sf"/>
</dbReference>
<reference evidence="6 7" key="1">
    <citation type="submission" date="2018-08" db="EMBL/GenBank/DDBJ databases">
        <title>Chryseobacterium nematophagum: a novel matrix digesting pathogen of nematodes.</title>
        <authorList>
            <person name="Page A."/>
            <person name="Roberts M."/>
            <person name="Felix M.-A."/>
            <person name="Weir W."/>
        </authorList>
    </citation>
    <scope>NUCLEOTIDE SEQUENCE [LARGE SCALE GENOMIC DNA]</scope>
    <source>
        <strain evidence="6 7">JUb275</strain>
    </source>
</reference>
<evidence type="ECO:0000256" key="3">
    <source>
        <dbReference type="ARBA" id="ARBA00023004"/>
    </source>
</evidence>
<dbReference type="SUPFAM" id="SSF46626">
    <property type="entry name" value="Cytochrome c"/>
    <property type="match status" value="1"/>
</dbReference>
<keyword evidence="7" id="KW-1185">Reference proteome</keyword>
<dbReference type="GO" id="GO:0009055">
    <property type="term" value="F:electron transfer activity"/>
    <property type="evidence" value="ECO:0007669"/>
    <property type="project" value="InterPro"/>
</dbReference>
<dbReference type="InterPro" id="IPR009056">
    <property type="entry name" value="Cyt_c-like_dom"/>
</dbReference>